<evidence type="ECO:0000256" key="1">
    <source>
        <dbReference type="SAM" id="MobiDB-lite"/>
    </source>
</evidence>
<dbReference type="AlphaFoldDB" id="A0AAN5I6T2"/>
<dbReference type="Proteomes" id="UP001328107">
    <property type="component" value="Unassembled WGS sequence"/>
</dbReference>
<evidence type="ECO:0008006" key="5">
    <source>
        <dbReference type="Google" id="ProtNLM"/>
    </source>
</evidence>
<feature type="compositionally biased region" description="Low complexity" evidence="1">
    <location>
        <begin position="105"/>
        <end position="136"/>
    </location>
</feature>
<organism evidence="3 4">
    <name type="scientific">Pristionchus mayeri</name>
    <dbReference type="NCBI Taxonomy" id="1317129"/>
    <lineage>
        <taxon>Eukaryota</taxon>
        <taxon>Metazoa</taxon>
        <taxon>Ecdysozoa</taxon>
        <taxon>Nematoda</taxon>
        <taxon>Chromadorea</taxon>
        <taxon>Rhabditida</taxon>
        <taxon>Rhabditina</taxon>
        <taxon>Diplogasteromorpha</taxon>
        <taxon>Diplogasteroidea</taxon>
        <taxon>Neodiplogasteridae</taxon>
        <taxon>Pristionchus</taxon>
    </lineage>
</organism>
<proteinExistence type="predicted"/>
<evidence type="ECO:0000313" key="4">
    <source>
        <dbReference type="Proteomes" id="UP001328107"/>
    </source>
</evidence>
<name>A0AAN5I6T2_9BILA</name>
<feature type="region of interest" description="Disordered" evidence="1">
    <location>
        <begin position="105"/>
        <end position="139"/>
    </location>
</feature>
<protein>
    <recommendedName>
        <fullName evidence="5">Apple domain-containing protein</fullName>
    </recommendedName>
</protein>
<reference evidence="4" key="1">
    <citation type="submission" date="2022-10" db="EMBL/GenBank/DDBJ databases">
        <title>Genome assembly of Pristionchus species.</title>
        <authorList>
            <person name="Yoshida K."/>
            <person name="Sommer R.J."/>
        </authorList>
    </citation>
    <scope>NUCLEOTIDE SEQUENCE [LARGE SCALE GENOMIC DNA]</scope>
    <source>
        <strain evidence="4">RS5460</strain>
    </source>
</reference>
<sequence>MVLFSLPSLVFLAQTIGRVESSCYQWTNLTTTFNIVDKLYQEGLMPCLASCDDNEKCSAFGLQEMPDEADFCVLLSPKGGQCTLPHHKWVKKDCATAPTTPTPDWLISPSSSISSAPSVSTSSPTTISPSPKPTTTNAAPQHYDFYGSKNAMTVVCNEMQIFSCPQGKMQIITTLTNPASYPVDRVRYMPDTGKWYIFTTPNGFLVTGNKVLAMDCVDN</sequence>
<comment type="caution">
    <text evidence="3">The sequence shown here is derived from an EMBL/GenBank/DDBJ whole genome shotgun (WGS) entry which is preliminary data.</text>
</comment>
<feature type="signal peptide" evidence="2">
    <location>
        <begin position="1"/>
        <end position="21"/>
    </location>
</feature>
<dbReference type="EMBL" id="BTRK01000005">
    <property type="protein sequence ID" value="GMR52546.1"/>
    <property type="molecule type" value="Genomic_DNA"/>
</dbReference>
<feature type="chain" id="PRO_5042813077" description="Apple domain-containing protein" evidence="2">
    <location>
        <begin position="22"/>
        <end position="219"/>
    </location>
</feature>
<gene>
    <name evidence="3" type="ORF">PMAYCL1PPCAC_22741</name>
</gene>
<evidence type="ECO:0000313" key="3">
    <source>
        <dbReference type="EMBL" id="GMR52546.1"/>
    </source>
</evidence>
<evidence type="ECO:0000256" key="2">
    <source>
        <dbReference type="SAM" id="SignalP"/>
    </source>
</evidence>
<accession>A0AAN5I6T2</accession>
<keyword evidence="2" id="KW-0732">Signal</keyword>
<keyword evidence="4" id="KW-1185">Reference proteome</keyword>